<organism evidence="1 2">
    <name type="scientific">Chryseosolibacter histidini</name>
    <dbReference type="NCBI Taxonomy" id="2782349"/>
    <lineage>
        <taxon>Bacteria</taxon>
        <taxon>Pseudomonadati</taxon>
        <taxon>Bacteroidota</taxon>
        <taxon>Cytophagia</taxon>
        <taxon>Cytophagales</taxon>
        <taxon>Chryseotaleaceae</taxon>
        <taxon>Chryseosolibacter</taxon>
    </lineage>
</organism>
<sequence length="284" mass="32027">MLLFLLLPLSTLAQQRDTLQINRKRFNTFIIGSATGYGLTMAGLYHLWYSDSKQQSFRFFNDNAEWKQVDKLGHFYSAFYFSYGTAAALKWSNVPAQKADLWGAVTGFLVLVPVEVFDGFSDAYGASTGDLVADAAGSAFFLGQQRLWNEVRIVPKFSFRRTGYAALRPEVLGDSRTSEILKDYNGQTYWLSADMDKFIRFPRWLNLAAGYGAQGMVYARDDQNAASGYDAYRQYYLSIDLDLTAIRTRSKVLKTLIFIASTIKIPAPAVEFSRKGVAFHALQF</sequence>
<proteinExistence type="predicted"/>
<evidence type="ECO:0000313" key="1">
    <source>
        <dbReference type="EMBL" id="MBT1695837.1"/>
    </source>
</evidence>
<reference evidence="1 2" key="1">
    <citation type="submission" date="2021-05" db="EMBL/GenBank/DDBJ databases">
        <title>A Polyphasic approach of four new species of the genus Ohtaekwangia: Ohtaekwangia histidinii sp. nov., Ohtaekwangia cretensis sp. nov., Ohtaekwangia indiensis sp. nov., Ohtaekwangia reichenbachii sp. nov. from diverse environment.</title>
        <authorList>
            <person name="Octaviana S."/>
        </authorList>
    </citation>
    <scope>NUCLEOTIDE SEQUENCE [LARGE SCALE GENOMIC DNA]</scope>
    <source>
        <strain evidence="1 2">PWU4</strain>
    </source>
</reference>
<accession>A0AAP2DII8</accession>
<dbReference type="EMBL" id="JAHESF010000002">
    <property type="protein sequence ID" value="MBT1695837.1"/>
    <property type="molecule type" value="Genomic_DNA"/>
</dbReference>
<evidence type="ECO:0000313" key="2">
    <source>
        <dbReference type="Proteomes" id="UP001319200"/>
    </source>
</evidence>
<name>A0AAP2DII8_9BACT</name>
<dbReference type="Proteomes" id="UP001319200">
    <property type="component" value="Unassembled WGS sequence"/>
</dbReference>
<dbReference type="RefSeq" id="WP_254160562.1">
    <property type="nucleotide sequence ID" value="NZ_JAHESF010000002.1"/>
</dbReference>
<dbReference type="AlphaFoldDB" id="A0AAP2DII8"/>
<dbReference type="Pfam" id="PF10043">
    <property type="entry name" value="DUF2279"/>
    <property type="match status" value="1"/>
</dbReference>
<dbReference type="InterPro" id="IPR018736">
    <property type="entry name" value="DUF2279_periplasmic_lipo"/>
</dbReference>
<gene>
    <name evidence="1" type="ORF">KK083_03035</name>
</gene>
<comment type="caution">
    <text evidence="1">The sequence shown here is derived from an EMBL/GenBank/DDBJ whole genome shotgun (WGS) entry which is preliminary data.</text>
</comment>
<keyword evidence="2" id="KW-1185">Reference proteome</keyword>
<protein>
    <submittedName>
        <fullName evidence="1">YfiM family protein</fullName>
    </submittedName>
</protein>